<reference evidence="2" key="2">
    <citation type="submission" date="2015-06" db="UniProtKB">
        <authorList>
            <consortium name="EnsemblMetazoa"/>
        </authorList>
    </citation>
    <scope>IDENTIFICATION</scope>
</reference>
<keyword evidence="1" id="KW-0732">Signal</keyword>
<evidence type="ECO:0000313" key="3">
    <source>
        <dbReference type="Proteomes" id="UP000015104"/>
    </source>
</evidence>
<feature type="chain" id="PRO_5004581989" description="G-protein coupled receptors family 1 profile domain-containing protein" evidence="1">
    <location>
        <begin position="19"/>
        <end position="56"/>
    </location>
</feature>
<name>T1KZ42_TETUR</name>
<feature type="signal peptide" evidence="1">
    <location>
        <begin position="1"/>
        <end position="18"/>
    </location>
</feature>
<evidence type="ECO:0008006" key="4">
    <source>
        <dbReference type="Google" id="ProtNLM"/>
    </source>
</evidence>
<sequence length="56" mass="6459">MYCLVSLRFVVLLSILRSKFTVHSGLYDCAIFITGNLSSIIMVKQRWSTRTMDNTK</sequence>
<organism evidence="2 3">
    <name type="scientific">Tetranychus urticae</name>
    <name type="common">Two-spotted spider mite</name>
    <dbReference type="NCBI Taxonomy" id="32264"/>
    <lineage>
        <taxon>Eukaryota</taxon>
        <taxon>Metazoa</taxon>
        <taxon>Ecdysozoa</taxon>
        <taxon>Arthropoda</taxon>
        <taxon>Chelicerata</taxon>
        <taxon>Arachnida</taxon>
        <taxon>Acari</taxon>
        <taxon>Acariformes</taxon>
        <taxon>Trombidiformes</taxon>
        <taxon>Prostigmata</taxon>
        <taxon>Eleutherengona</taxon>
        <taxon>Raphignathae</taxon>
        <taxon>Tetranychoidea</taxon>
        <taxon>Tetranychidae</taxon>
        <taxon>Tetranychus</taxon>
    </lineage>
</organism>
<evidence type="ECO:0000256" key="1">
    <source>
        <dbReference type="SAM" id="SignalP"/>
    </source>
</evidence>
<keyword evidence="3" id="KW-1185">Reference proteome</keyword>
<protein>
    <recommendedName>
        <fullName evidence="4">G-protein coupled receptors family 1 profile domain-containing protein</fullName>
    </recommendedName>
</protein>
<dbReference type="HOGENOM" id="CLU_3016836_0_0_1"/>
<evidence type="ECO:0000313" key="2">
    <source>
        <dbReference type="EnsemblMetazoa" id="tetur28g00270.1"/>
    </source>
</evidence>
<proteinExistence type="predicted"/>
<dbReference type="AlphaFoldDB" id="T1KZ42"/>
<dbReference type="Proteomes" id="UP000015104">
    <property type="component" value="Unassembled WGS sequence"/>
</dbReference>
<dbReference type="EMBL" id="CAEY01000736">
    <property type="status" value="NOT_ANNOTATED_CDS"/>
    <property type="molecule type" value="Genomic_DNA"/>
</dbReference>
<accession>T1KZ42</accession>
<reference evidence="3" key="1">
    <citation type="submission" date="2011-08" db="EMBL/GenBank/DDBJ databases">
        <authorList>
            <person name="Rombauts S."/>
        </authorList>
    </citation>
    <scope>NUCLEOTIDE SEQUENCE</scope>
    <source>
        <strain evidence="3">London</strain>
    </source>
</reference>
<dbReference type="EnsemblMetazoa" id="tetur28g00270.1">
    <property type="protein sequence ID" value="tetur28g00270.1"/>
    <property type="gene ID" value="tetur28g00270"/>
</dbReference>